<dbReference type="Pfam" id="PF08662">
    <property type="entry name" value="eIF2A"/>
    <property type="match status" value="1"/>
</dbReference>
<comment type="similarity">
    <text evidence="9">Belongs to the eIF-3 subunit B family.</text>
</comment>
<gene>
    <name evidence="9" type="primary">PRT1</name>
    <name evidence="12" type="ORF">A7U60_g7339</name>
</gene>
<dbReference type="InterPro" id="IPR000504">
    <property type="entry name" value="RRM_dom"/>
</dbReference>
<evidence type="ECO:0000256" key="2">
    <source>
        <dbReference type="ARBA" id="ARBA00022490"/>
    </source>
</evidence>
<feature type="region of interest" description="Disordered" evidence="10">
    <location>
        <begin position="1261"/>
        <end position="1282"/>
    </location>
</feature>
<dbReference type="GO" id="GO:0016282">
    <property type="term" value="C:eukaryotic 43S preinitiation complex"/>
    <property type="evidence" value="ECO:0007669"/>
    <property type="project" value="UniProtKB-UniRule"/>
</dbReference>
<feature type="compositionally biased region" description="Basic and acidic residues" evidence="10">
    <location>
        <begin position="925"/>
        <end position="943"/>
    </location>
</feature>
<dbReference type="GO" id="GO:0005634">
    <property type="term" value="C:nucleus"/>
    <property type="evidence" value="ECO:0007669"/>
    <property type="project" value="InterPro"/>
</dbReference>
<dbReference type="PROSITE" id="PS50102">
    <property type="entry name" value="RRM"/>
    <property type="match status" value="1"/>
</dbReference>
<evidence type="ECO:0000256" key="6">
    <source>
        <dbReference type="ARBA" id="ARBA00022884"/>
    </source>
</evidence>
<dbReference type="Proteomes" id="UP000757232">
    <property type="component" value="Unassembled WGS sequence"/>
</dbReference>
<evidence type="ECO:0000256" key="10">
    <source>
        <dbReference type="SAM" id="MobiDB-lite"/>
    </source>
</evidence>
<dbReference type="InterPro" id="IPR018287">
    <property type="entry name" value="Hap4_TF_heteromerisation"/>
</dbReference>
<dbReference type="Gene3D" id="1.20.5.170">
    <property type="match status" value="1"/>
</dbReference>
<keyword evidence="13" id="KW-1185">Reference proteome</keyword>
<keyword evidence="4" id="KW-0853">WD repeat</keyword>
<feature type="compositionally biased region" description="Low complexity" evidence="10">
    <location>
        <begin position="1022"/>
        <end position="1031"/>
    </location>
</feature>
<keyword evidence="2 9" id="KW-0963">Cytoplasm</keyword>
<dbReference type="GO" id="GO:0033290">
    <property type="term" value="C:eukaryotic 48S preinitiation complex"/>
    <property type="evidence" value="ECO:0007669"/>
    <property type="project" value="UniProtKB-UniRule"/>
</dbReference>
<dbReference type="InterPro" id="IPR011400">
    <property type="entry name" value="EIF3B"/>
</dbReference>
<evidence type="ECO:0000313" key="12">
    <source>
        <dbReference type="EMBL" id="OCB85688.1"/>
    </source>
</evidence>
<dbReference type="GO" id="GO:0005852">
    <property type="term" value="C:eukaryotic translation initiation factor 3 complex"/>
    <property type="evidence" value="ECO:0007669"/>
    <property type="project" value="UniProtKB-UniRule"/>
</dbReference>
<feature type="compositionally biased region" description="Low complexity" evidence="10">
    <location>
        <begin position="988"/>
        <end position="1012"/>
    </location>
</feature>
<feature type="domain" description="RRM" evidence="11">
    <location>
        <begin position="33"/>
        <end position="111"/>
    </location>
</feature>
<sequence>MPVPNGTFPDDEDIDYSDIEEKYNVELEEGFDNILVVDGVPVIDNSKLEKLLVKISREFGKKGAHIKPENIFVPWDEKSGKGKGFVFMEFKNADDAMYALNAMNGHPFDARHTFLINRFTDIEKYAEMDEKFVEPEPEQYQPKEHLRAWLADPQGRDQYVTYRQDDVTVHWHGKPSQSGVAYERRNWTDLYVSWSPLGTMLATLHRQGVRLWGGPSWSPVQKFAHPLVKLIDFSPNERYLVTWSNEPIVIPEGAPQGPQYLSYEDEGNSIAVWDIKTGNLLRTFPTQNTQQEEDGKPGAKKQQMQWPALKWSPDDRYVARVTPGQQISVYEVPGMGLLDKKSIKIEGVVDFEWRTMGDRDREEAEKEAKGDTAPAKGKKQRENMLAYWTPEMGNQPARASLMSIPSRTVLRSKNLFNVTECKLYWQNQGDFLCVKVDRHTKTKKSIFCNLEIFRVREKDFPVEVVELKDTVTDFSWEPKGERFAIVSSNDPNLGNPGPGITIKTEVSFYQLERGKGDFKLLKSLPSRTSNTIRWSPRGRHVVLATVGSSTKSELEFWDLDFYTDDIGARRDVTKDEWGSGISRLGTADHYGVTDVEWDPSGRYLATSASAWRHTLENGYAIWDFKGQEIEKQILDRFKQFLWRPRPRTLLTKEQQRRIRKNLKEYSRTFDEEDAAEESNVSAELIAHRKRLVDEWNAWRAKCRKELGEERQDPKGRGGEQEEQKEEIAIELEEVLEETEEVIEDSSSPAALPRKEPAIRKVWCGIPPHRTEPSPTRLASPPRPCLFLMTPQPAQSPVASSSVLWAQASKEWVIPAKPKPGRKPKKDQPSTNETKETDSKGRRVQNRAAQRAFRERKQSQLAELQARLQSYEQGEIERNVALQQISKRLKDENEQLRTENVSLKDEIARLKERVPTNSVSTSSLPTHRDNSDRSKIQKRWREDSSYPNSPNDTSIIQEPAVRKRFRPGTESPRQSATPIPQYNHTNTYAPSSPSIASSPDSNGASRSPFSPLSFVPPLPPAPGSSQAGPSYSTSVFSGPSGDALKSFDALVNAPAFDTFDCGLCNENTPCVCRELAMQSAGNLSGISALSGFGNNYLVAQDRSAALKEEDTESRGANSISNIIEIPPASDTSNNSGISSSPEANGSYQDTIHIRSDALSEHSVNSNGLYQIRLPSPEPTPSPSKVTISQSVPLRLKDRRRSASGKIWQINPAVPTCSGDPSNCPACKDDDFGKAFCRALGDSANIVAPACASCPNPEACGKTARSVGISGPSSSSASNSMSTIGGPRVIELSAAGLEQEPPKSREKPSDSLPSVPITAVATSSASLSDEKPPVSSERIPSNEAWARLKSHPNIAFADLSMLADVVARRTKCSGPVAVIHPAPGSITPERDAARSPAAPESQATETSENPEKKGSNGNAIHLTDPHAHFRAQEQQRAQISSASPTSEQIRSSVLSAPRPIISSALSLGPGAAGRPVLVPQEELRECGRRRIREVDAAGVREALRILDAQFDKHS</sequence>
<feature type="region of interest" description="Disordered" evidence="10">
    <location>
        <begin position="359"/>
        <end position="381"/>
    </location>
</feature>
<feature type="compositionally biased region" description="Basic and acidic residues" evidence="10">
    <location>
        <begin position="359"/>
        <end position="370"/>
    </location>
</feature>
<dbReference type="FunFam" id="2.130.10.10:FF:000419">
    <property type="entry name" value="Eukaryotic translation initiation factor 3 subunit B"/>
    <property type="match status" value="1"/>
</dbReference>
<feature type="region of interest" description="Disordered" evidence="10">
    <location>
        <begin position="1168"/>
        <end position="1188"/>
    </location>
</feature>
<accession>A0A9Q5HTG7</accession>
<dbReference type="CDD" id="cd12278">
    <property type="entry name" value="RRM_eIF3B"/>
    <property type="match status" value="1"/>
</dbReference>
<comment type="subcellular location">
    <subcellularLocation>
        <location evidence="1 9">Cytoplasm</location>
    </subcellularLocation>
</comment>
<feature type="compositionally biased region" description="Basic and acidic residues" evidence="10">
    <location>
        <begin position="1421"/>
        <end position="1431"/>
    </location>
</feature>
<keyword evidence="7 9" id="KW-0648">Protein biosynthesis</keyword>
<evidence type="ECO:0000256" key="9">
    <source>
        <dbReference type="HAMAP-Rule" id="MF_03001"/>
    </source>
</evidence>
<dbReference type="InterPro" id="IPR012677">
    <property type="entry name" value="Nucleotide-bd_a/b_plait_sf"/>
</dbReference>
<dbReference type="SMART" id="SM00360">
    <property type="entry name" value="RRM"/>
    <property type="match status" value="1"/>
</dbReference>
<protein>
    <recommendedName>
        <fullName evidence="9">Eukaryotic translation initiation factor 3 subunit B</fullName>
        <shortName evidence="9">eIF3b</shortName>
    </recommendedName>
    <alternativeName>
        <fullName evidence="9">Eukaryotic translation initiation factor 3 90 kDa subunit homolog</fullName>
        <shortName evidence="9">eIF3 p90</shortName>
    </alternativeName>
    <alternativeName>
        <fullName evidence="9">Translation initiation factor eIF3, p90 subunit homolog</fullName>
    </alternativeName>
</protein>
<feature type="region of interest" description="Disordered" evidence="10">
    <location>
        <begin position="907"/>
        <end position="1036"/>
    </location>
</feature>
<dbReference type="InterPro" id="IPR046347">
    <property type="entry name" value="bZIP_sf"/>
</dbReference>
<feature type="region of interest" description="Disordered" evidence="10">
    <location>
        <begin position="1123"/>
        <end position="1145"/>
    </location>
</feature>
<dbReference type="InterPro" id="IPR015943">
    <property type="entry name" value="WD40/YVTN_repeat-like_dom_sf"/>
</dbReference>
<dbReference type="SUPFAM" id="SSF82171">
    <property type="entry name" value="DPP6 N-terminal domain-like"/>
    <property type="match status" value="1"/>
</dbReference>
<feature type="compositionally biased region" description="Polar residues" evidence="10">
    <location>
        <begin position="944"/>
        <end position="955"/>
    </location>
</feature>
<feature type="region of interest" description="Disordered" evidence="10">
    <location>
        <begin position="706"/>
        <end position="725"/>
    </location>
</feature>
<dbReference type="PANTHER" id="PTHR14068:SF0">
    <property type="entry name" value="EUKARYOTIC TRANSLATION INITIATION FACTOR 3 SUBUNIT B"/>
    <property type="match status" value="1"/>
</dbReference>
<dbReference type="SUPFAM" id="SSF57959">
    <property type="entry name" value="Leucine zipper domain"/>
    <property type="match status" value="1"/>
</dbReference>
<dbReference type="InterPro" id="IPR034363">
    <property type="entry name" value="eIF3B_RRM"/>
</dbReference>
<dbReference type="GO" id="GO:0031369">
    <property type="term" value="F:translation initiation factor binding"/>
    <property type="evidence" value="ECO:0007669"/>
    <property type="project" value="InterPro"/>
</dbReference>
<evidence type="ECO:0000313" key="13">
    <source>
        <dbReference type="Proteomes" id="UP000757232"/>
    </source>
</evidence>
<keyword evidence="3 9" id="KW-0396">Initiation factor</keyword>
<proteinExistence type="inferred from homology"/>
<feature type="compositionally biased region" description="Polar residues" evidence="10">
    <location>
        <begin position="970"/>
        <end position="987"/>
    </location>
</feature>
<dbReference type="SUPFAM" id="SSF54928">
    <property type="entry name" value="RNA-binding domain, RBD"/>
    <property type="match status" value="1"/>
</dbReference>
<evidence type="ECO:0000259" key="11">
    <source>
        <dbReference type="PROSITE" id="PS50102"/>
    </source>
</evidence>
<evidence type="ECO:0000256" key="5">
    <source>
        <dbReference type="ARBA" id="ARBA00022737"/>
    </source>
</evidence>
<evidence type="ECO:0000256" key="8">
    <source>
        <dbReference type="ARBA" id="ARBA00023242"/>
    </source>
</evidence>
<evidence type="ECO:0000256" key="1">
    <source>
        <dbReference type="ARBA" id="ARBA00004496"/>
    </source>
</evidence>
<evidence type="ECO:0000256" key="3">
    <source>
        <dbReference type="ARBA" id="ARBA00022540"/>
    </source>
</evidence>
<feature type="region of interest" description="Disordered" evidence="10">
    <location>
        <begin position="1374"/>
        <end position="1451"/>
    </location>
</feature>
<keyword evidence="8" id="KW-0539">Nucleus</keyword>
<reference evidence="12" key="1">
    <citation type="submission" date="2016-06" db="EMBL/GenBank/DDBJ databases">
        <title>Draft Genome sequence of the fungus Inonotus baumii.</title>
        <authorList>
            <person name="Zhu H."/>
            <person name="Lin W."/>
        </authorList>
    </citation>
    <scope>NUCLEOTIDE SEQUENCE</scope>
    <source>
        <strain evidence="12">821</strain>
    </source>
</reference>
<feature type="compositionally biased region" description="Low complexity" evidence="10">
    <location>
        <begin position="1264"/>
        <end position="1282"/>
    </location>
</feature>
<evidence type="ECO:0000256" key="7">
    <source>
        <dbReference type="ARBA" id="ARBA00022917"/>
    </source>
</evidence>
<dbReference type="EMBL" id="LNZH02000208">
    <property type="protein sequence ID" value="OCB85688.1"/>
    <property type="molecule type" value="Genomic_DNA"/>
</dbReference>
<dbReference type="Gene3D" id="2.130.10.10">
    <property type="entry name" value="YVTN repeat-like/Quinoprotein amine dehydrogenase"/>
    <property type="match status" value="2"/>
</dbReference>
<dbReference type="Pfam" id="PF10297">
    <property type="entry name" value="Hap4_Hap_bind"/>
    <property type="match status" value="1"/>
</dbReference>
<dbReference type="GO" id="GO:0003700">
    <property type="term" value="F:DNA-binding transcription factor activity"/>
    <property type="evidence" value="ECO:0007669"/>
    <property type="project" value="InterPro"/>
</dbReference>
<evidence type="ECO:0000256" key="4">
    <source>
        <dbReference type="ARBA" id="ARBA00022574"/>
    </source>
</evidence>
<dbReference type="InterPro" id="IPR004827">
    <property type="entry name" value="bZIP"/>
</dbReference>
<keyword evidence="6 9" id="KW-0694">RNA-binding</keyword>
<feature type="region of interest" description="Disordered" evidence="10">
    <location>
        <begin position="737"/>
        <end position="785"/>
    </location>
</feature>
<dbReference type="GO" id="GO:0001732">
    <property type="term" value="P:formation of cytoplasmic translation initiation complex"/>
    <property type="evidence" value="ECO:0007669"/>
    <property type="project" value="UniProtKB-UniRule"/>
</dbReference>
<comment type="subunit">
    <text evidence="9">Component of the eukaryotic translation initiation factor 3 (eIF-3) complex.</text>
</comment>
<dbReference type="PROSITE" id="PS00036">
    <property type="entry name" value="BZIP_BASIC"/>
    <property type="match status" value="1"/>
</dbReference>
<dbReference type="InterPro" id="IPR013979">
    <property type="entry name" value="TIF_beta_prop-like"/>
</dbReference>
<dbReference type="Pfam" id="PF00076">
    <property type="entry name" value="RRM_1"/>
    <property type="match status" value="1"/>
</dbReference>
<name>A0A9Q5HTG7_SANBA</name>
<comment type="caution">
    <text evidence="12">The sequence shown here is derived from an EMBL/GenBank/DDBJ whole genome shotgun (WGS) entry which is preliminary data.</text>
</comment>
<dbReference type="GO" id="GO:0003723">
    <property type="term" value="F:RNA binding"/>
    <property type="evidence" value="ECO:0007669"/>
    <property type="project" value="UniProtKB-UniRule"/>
</dbReference>
<feature type="region of interest" description="Disordered" evidence="10">
    <location>
        <begin position="810"/>
        <end position="859"/>
    </location>
</feature>
<feature type="compositionally biased region" description="Low complexity" evidence="10">
    <location>
        <begin position="1128"/>
        <end position="1139"/>
    </location>
</feature>
<feature type="compositionally biased region" description="Polar residues" evidence="10">
    <location>
        <begin position="914"/>
        <end position="924"/>
    </location>
</feature>
<dbReference type="PANTHER" id="PTHR14068">
    <property type="entry name" value="EUKARYOTIC TRANSLATION INITIATION FACTOR 3 EIF3 -RELATED"/>
    <property type="match status" value="1"/>
</dbReference>
<feature type="compositionally biased region" description="Polar residues" evidence="10">
    <location>
        <begin position="1432"/>
        <end position="1451"/>
    </location>
</feature>
<comment type="function">
    <text evidence="9">RNA-binding component of the eukaryotic translation initiation factor 3 (eIF-3) complex, which is involved in protein synthesis of a specialized repertoire of mRNAs and, together with other initiation factors, stimulates binding of mRNA and methionyl-tRNAi to the 40S ribosome. The eIF-3 complex specifically targets and initiates translation of a subset of mRNAs involved in cell proliferation.</text>
</comment>
<dbReference type="CDD" id="cd14688">
    <property type="entry name" value="bZIP_YAP"/>
    <property type="match status" value="1"/>
</dbReference>
<dbReference type="Gene3D" id="3.30.70.330">
    <property type="match status" value="1"/>
</dbReference>
<organism evidence="12 13">
    <name type="scientific">Sanghuangporus baumii</name>
    <name type="common">Phellinus baumii</name>
    <dbReference type="NCBI Taxonomy" id="108892"/>
    <lineage>
        <taxon>Eukaryota</taxon>
        <taxon>Fungi</taxon>
        <taxon>Dikarya</taxon>
        <taxon>Basidiomycota</taxon>
        <taxon>Agaricomycotina</taxon>
        <taxon>Agaricomycetes</taxon>
        <taxon>Hymenochaetales</taxon>
        <taxon>Hymenochaetaceae</taxon>
        <taxon>Sanghuangporus</taxon>
    </lineage>
</organism>
<dbReference type="HAMAP" id="MF_03001">
    <property type="entry name" value="eIF3b"/>
    <property type="match status" value="1"/>
</dbReference>
<dbReference type="InterPro" id="IPR035979">
    <property type="entry name" value="RBD_domain_sf"/>
</dbReference>
<dbReference type="GO" id="GO:0003743">
    <property type="term" value="F:translation initiation factor activity"/>
    <property type="evidence" value="ECO:0007669"/>
    <property type="project" value="UniProtKB-UniRule"/>
</dbReference>
<dbReference type="SMART" id="SM00338">
    <property type="entry name" value="BRLZ"/>
    <property type="match status" value="1"/>
</dbReference>
<keyword evidence="5" id="KW-0677">Repeat</keyword>
<dbReference type="OrthoDB" id="10250414at2759"/>